<dbReference type="Proteomes" id="UP000330809">
    <property type="component" value="Unassembled WGS sequence"/>
</dbReference>
<organism evidence="1 2">
    <name type="scientific">Pseudomonas fragi</name>
    <dbReference type="NCBI Taxonomy" id="296"/>
    <lineage>
        <taxon>Bacteria</taxon>
        <taxon>Pseudomonadati</taxon>
        <taxon>Pseudomonadota</taxon>
        <taxon>Gammaproteobacteria</taxon>
        <taxon>Pseudomonadales</taxon>
        <taxon>Pseudomonadaceae</taxon>
        <taxon>Pseudomonas</taxon>
    </lineage>
</organism>
<name>A0A449IRW8_PSEFR</name>
<dbReference type="AlphaFoldDB" id="A0A449IRW8"/>
<accession>A0A449IRW8</accession>
<protein>
    <submittedName>
        <fullName evidence="1">Uncharacterized protein</fullName>
    </submittedName>
</protein>
<evidence type="ECO:0000313" key="1">
    <source>
        <dbReference type="EMBL" id="VFB22105.1"/>
    </source>
</evidence>
<proteinExistence type="predicted"/>
<evidence type="ECO:0000313" key="2">
    <source>
        <dbReference type="Proteomes" id="UP000330809"/>
    </source>
</evidence>
<reference evidence="1 2" key="1">
    <citation type="submission" date="2019-02" db="EMBL/GenBank/DDBJ databases">
        <authorList>
            <consortium name="Pathogen Informatics"/>
        </authorList>
    </citation>
    <scope>NUCLEOTIDE SEQUENCE [LARGE SCALE GENOMIC DNA]</scope>
    <source>
        <strain evidence="1 2">3012STDY7103891</strain>
    </source>
</reference>
<dbReference type="EMBL" id="CAACYJ010000040">
    <property type="protein sequence ID" value="VFB22105.1"/>
    <property type="molecule type" value="Genomic_DNA"/>
</dbReference>
<gene>
    <name evidence="1" type="ORF">NCTC10754_04790</name>
</gene>
<sequence>MSDVCTPTLSLHSPYFCALRLRGQNACPGTDT</sequence>